<sequence length="366" mass="42079">MGSADRFDSVSPIEPLDIENGLTLLPRVRLNLAVHPASPAQTKPVDDWQLKRALLDYLKNSLSVSLAVPEEDVDVRRLKDLKKRKRDEPLASGSLVIRDLGFLKETKRSSFDEDEATKEGAVRILEKKYTEWRKYLVGKMDGLELNFGGVKFKLSASLPASDDFEGMKKEWEEHFAFSNRGGYSRGGRRETDTIVLRGVPSRWFAEPRVSSKPSMLVTHTIFSTFGSIRNISVAEDNDFGQDKDEDAGLVSGLHCKIVVQFEKFKDFHNVLRVLCGRSMQKQGSRLRADYEVSWDKDDFFRSSRSQNQDKPLEQHDRGEAPRRHVSRYRPEHSWPKRFKVGINILMPKCAFMYLFIPLALKHLWFQ</sequence>
<name>A0A218X6L4_PUNGR</name>
<dbReference type="Pfam" id="PF25015">
    <property type="entry name" value="RBD_AKAP-17A"/>
    <property type="match status" value="1"/>
</dbReference>
<feature type="compositionally biased region" description="Basic and acidic residues" evidence="1">
    <location>
        <begin position="310"/>
        <end position="327"/>
    </location>
</feature>
<dbReference type="InterPro" id="IPR056852">
    <property type="entry name" value="AK17A/B"/>
</dbReference>
<evidence type="ECO:0000256" key="1">
    <source>
        <dbReference type="SAM" id="MobiDB-lite"/>
    </source>
</evidence>
<proteinExistence type="predicted"/>
<dbReference type="PANTHER" id="PTHR12484:SF4">
    <property type="entry name" value="A-KINASE ANCHOR PROTEIN 17A"/>
    <property type="match status" value="1"/>
</dbReference>
<dbReference type="PANTHER" id="PTHR12484">
    <property type="entry name" value="B-LYMPHOCYTE ANTIGEN-RELATED"/>
    <property type="match status" value="1"/>
</dbReference>
<evidence type="ECO:0000313" key="3">
    <source>
        <dbReference type="Proteomes" id="UP000197138"/>
    </source>
</evidence>
<comment type="caution">
    <text evidence="2">The sequence shown here is derived from an EMBL/GenBank/DDBJ whole genome shotgun (WGS) entry which is preliminary data.</text>
</comment>
<dbReference type="EMBL" id="MTKT01002214">
    <property type="protein sequence ID" value="OWM80597.1"/>
    <property type="molecule type" value="Genomic_DNA"/>
</dbReference>
<accession>A0A218X6L4</accession>
<evidence type="ECO:0000313" key="2">
    <source>
        <dbReference type="EMBL" id="OWM80597.1"/>
    </source>
</evidence>
<gene>
    <name evidence="2" type="ORF">CDL15_Pgr006627</name>
</gene>
<protein>
    <recommendedName>
        <fullName evidence="4">A-kinase anchor protein 17A</fullName>
    </recommendedName>
</protein>
<feature type="region of interest" description="Disordered" evidence="1">
    <location>
        <begin position="301"/>
        <end position="327"/>
    </location>
</feature>
<dbReference type="Proteomes" id="UP000197138">
    <property type="component" value="Unassembled WGS sequence"/>
</dbReference>
<reference evidence="3" key="1">
    <citation type="journal article" date="2017" name="Plant J.">
        <title>The pomegranate (Punica granatum L.) genome and the genomics of punicalagin biosynthesis.</title>
        <authorList>
            <person name="Qin G."/>
            <person name="Xu C."/>
            <person name="Ming R."/>
            <person name="Tang H."/>
            <person name="Guyot R."/>
            <person name="Kramer E.M."/>
            <person name="Hu Y."/>
            <person name="Yi X."/>
            <person name="Qi Y."/>
            <person name="Xu X."/>
            <person name="Gao Z."/>
            <person name="Pan H."/>
            <person name="Jian J."/>
            <person name="Tian Y."/>
            <person name="Yue Z."/>
            <person name="Xu Y."/>
        </authorList>
    </citation>
    <scope>NUCLEOTIDE SEQUENCE [LARGE SCALE GENOMIC DNA]</scope>
    <source>
        <strain evidence="3">cv. Dabenzi</strain>
    </source>
</reference>
<dbReference type="AlphaFoldDB" id="A0A218X6L4"/>
<evidence type="ECO:0008006" key="4">
    <source>
        <dbReference type="Google" id="ProtNLM"/>
    </source>
</evidence>
<organism evidence="2 3">
    <name type="scientific">Punica granatum</name>
    <name type="common">Pomegranate</name>
    <dbReference type="NCBI Taxonomy" id="22663"/>
    <lineage>
        <taxon>Eukaryota</taxon>
        <taxon>Viridiplantae</taxon>
        <taxon>Streptophyta</taxon>
        <taxon>Embryophyta</taxon>
        <taxon>Tracheophyta</taxon>
        <taxon>Spermatophyta</taxon>
        <taxon>Magnoliopsida</taxon>
        <taxon>eudicotyledons</taxon>
        <taxon>Gunneridae</taxon>
        <taxon>Pentapetalae</taxon>
        <taxon>rosids</taxon>
        <taxon>malvids</taxon>
        <taxon>Myrtales</taxon>
        <taxon>Lythraceae</taxon>
        <taxon>Punica</taxon>
    </lineage>
</organism>